<organism evidence="2 3">
    <name type="scientific">Novispirillum itersonii</name>
    <name type="common">Aquaspirillum itersonii</name>
    <dbReference type="NCBI Taxonomy" id="189"/>
    <lineage>
        <taxon>Bacteria</taxon>
        <taxon>Pseudomonadati</taxon>
        <taxon>Pseudomonadota</taxon>
        <taxon>Alphaproteobacteria</taxon>
        <taxon>Rhodospirillales</taxon>
        <taxon>Novispirillaceae</taxon>
        <taxon>Novispirillum</taxon>
    </lineage>
</organism>
<dbReference type="RefSeq" id="WP_184266444.1">
    <property type="nucleotide sequence ID" value="NZ_JACIIX010000025.1"/>
</dbReference>
<dbReference type="Proteomes" id="UP000544872">
    <property type="component" value="Unassembled WGS sequence"/>
</dbReference>
<dbReference type="GO" id="GO:0016829">
    <property type="term" value="F:lyase activity"/>
    <property type="evidence" value="ECO:0007669"/>
    <property type="project" value="UniProtKB-KW"/>
</dbReference>
<name>A0A7W9ZK48_NOVIT</name>
<dbReference type="PANTHER" id="PTHR40265">
    <property type="entry name" value="BLL2707 PROTEIN"/>
    <property type="match status" value="1"/>
</dbReference>
<comment type="caution">
    <text evidence="2">The sequence shown here is derived from an EMBL/GenBank/DDBJ whole genome shotgun (WGS) entry which is preliminary data.</text>
</comment>
<keyword evidence="2" id="KW-0560">Oxidoreductase</keyword>
<evidence type="ECO:0000313" key="3">
    <source>
        <dbReference type="Proteomes" id="UP000544872"/>
    </source>
</evidence>
<dbReference type="InterPro" id="IPR025870">
    <property type="entry name" value="Glyoxalase-like_dom"/>
</dbReference>
<dbReference type="InterPro" id="IPR029068">
    <property type="entry name" value="Glyas_Bleomycin-R_OHBP_Dase"/>
</dbReference>
<gene>
    <name evidence="2" type="ORF">FHS48_003883</name>
</gene>
<sequence>MRRIDHLVVAVRDLDGAADLYRRLGFQVGARNRHPWGTENRIVQFRSSFIELITTGDDPALIPPHGDGVFSFGAFVRDSLVRREGFPLLVLDSDDARGDAAAFAAAGIGAFEPFFFERKGIRPDGTPTHVAFTLAFAADPLAPEAGYFVCQQHFPENFWNPAFQIHANGGEDISAVTLTAARPQAHAAFLATFGQSTADIAADGTVSIPLRGGRIVASATGADDTPLLTGFTVRVPALEATAALLRDAGVPFTETAAGLVISPDTAFGTTIVFEPA</sequence>
<reference evidence="2 3" key="1">
    <citation type="submission" date="2020-08" db="EMBL/GenBank/DDBJ databases">
        <title>Genomic Encyclopedia of Type Strains, Phase IV (KMG-IV): sequencing the most valuable type-strain genomes for metagenomic binning, comparative biology and taxonomic classification.</title>
        <authorList>
            <person name="Goeker M."/>
        </authorList>
    </citation>
    <scope>NUCLEOTIDE SEQUENCE [LARGE SCALE GENOMIC DNA]</scope>
    <source>
        <strain evidence="2 3">DSM 11590</strain>
    </source>
</reference>
<keyword evidence="2" id="KW-0456">Lyase</keyword>
<dbReference type="Pfam" id="PF13468">
    <property type="entry name" value="Glyoxalase_3"/>
    <property type="match status" value="1"/>
</dbReference>
<evidence type="ECO:0000313" key="2">
    <source>
        <dbReference type="EMBL" id="MBB6212428.1"/>
    </source>
</evidence>
<dbReference type="AlphaFoldDB" id="A0A7W9ZK48"/>
<dbReference type="GO" id="GO:0051213">
    <property type="term" value="F:dioxygenase activity"/>
    <property type="evidence" value="ECO:0007669"/>
    <property type="project" value="UniProtKB-KW"/>
</dbReference>
<keyword evidence="2" id="KW-0223">Dioxygenase</keyword>
<dbReference type="Gene3D" id="3.10.180.10">
    <property type="entry name" value="2,3-Dihydroxybiphenyl 1,2-Dioxygenase, domain 1"/>
    <property type="match status" value="1"/>
</dbReference>
<dbReference type="SUPFAM" id="SSF54593">
    <property type="entry name" value="Glyoxalase/Bleomycin resistance protein/Dihydroxybiphenyl dioxygenase"/>
    <property type="match status" value="1"/>
</dbReference>
<protein>
    <submittedName>
        <fullName evidence="2">Catechol 2,3-dioxygenase-like lactoylglutathione lyase family enzyme</fullName>
    </submittedName>
</protein>
<dbReference type="PANTHER" id="PTHR40265:SF1">
    <property type="entry name" value="GLYOXALASE-LIKE DOMAIN-CONTAINING PROTEIN"/>
    <property type="match status" value="1"/>
</dbReference>
<proteinExistence type="predicted"/>
<dbReference type="EMBL" id="JACIIX010000025">
    <property type="protein sequence ID" value="MBB6212428.1"/>
    <property type="molecule type" value="Genomic_DNA"/>
</dbReference>
<accession>A0A7W9ZK48</accession>
<keyword evidence="3" id="KW-1185">Reference proteome</keyword>
<feature type="domain" description="Glyoxalase-like" evidence="1">
    <location>
        <begin position="4"/>
        <end position="192"/>
    </location>
</feature>
<evidence type="ECO:0000259" key="1">
    <source>
        <dbReference type="Pfam" id="PF13468"/>
    </source>
</evidence>